<feature type="compositionally biased region" description="Low complexity" evidence="1">
    <location>
        <begin position="13"/>
        <end position="27"/>
    </location>
</feature>
<name>A0A1C6RTI8_9ACTN</name>
<organism evidence="2 3">
    <name type="scientific">Micromonospora rhizosphaerae</name>
    <dbReference type="NCBI Taxonomy" id="568872"/>
    <lineage>
        <taxon>Bacteria</taxon>
        <taxon>Bacillati</taxon>
        <taxon>Actinomycetota</taxon>
        <taxon>Actinomycetes</taxon>
        <taxon>Micromonosporales</taxon>
        <taxon>Micromonosporaceae</taxon>
        <taxon>Micromonospora</taxon>
    </lineage>
</organism>
<dbReference type="EMBL" id="FMHV01000002">
    <property type="protein sequence ID" value="SCL20525.1"/>
    <property type="molecule type" value="Genomic_DNA"/>
</dbReference>
<proteinExistence type="predicted"/>
<protein>
    <submittedName>
        <fullName evidence="2">Uncharacterized protein</fullName>
    </submittedName>
</protein>
<feature type="region of interest" description="Disordered" evidence="1">
    <location>
        <begin position="150"/>
        <end position="170"/>
    </location>
</feature>
<gene>
    <name evidence="2" type="ORF">GA0070624_2019</name>
</gene>
<dbReference type="Proteomes" id="UP000199413">
    <property type="component" value="Unassembled WGS sequence"/>
</dbReference>
<evidence type="ECO:0000256" key="1">
    <source>
        <dbReference type="SAM" id="MobiDB-lite"/>
    </source>
</evidence>
<evidence type="ECO:0000313" key="2">
    <source>
        <dbReference type="EMBL" id="SCL20525.1"/>
    </source>
</evidence>
<feature type="region of interest" description="Disordered" evidence="1">
    <location>
        <begin position="1"/>
        <end position="33"/>
    </location>
</feature>
<accession>A0A1C6RTI8</accession>
<feature type="region of interest" description="Disordered" evidence="1">
    <location>
        <begin position="100"/>
        <end position="135"/>
    </location>
</feature>
<keyword evidence="3" id="KW-1185">Reference proteome</keyword>
<sequence>MEIVEGIGGVVTSSPEPEPQQAQSEPQSAPPEERYVADDALWVVPSSSYVDPEPPLKTSLFDDPQRLGNAWRQTMSTLQAEARESNERKREIEEKARALIDEANRLVAPPDEDQPDRPAEAGQPIAEAKGHAPGGLINRLDRLAQATRRLVSGTADGPDPAAGAYQGSTP</sequence>
<reference evidence="3" key="1">
    <citation type="submission" date="2016-06" db="EMBL/GenBank/DDBJ databases">
        <authorList>
            <person name="Varghese N."/>
            <person name="Submissions Spin"/>
        </authorList>
    </citation>
    <scope>NUCLEOTIDE SEQUENCE [LARGE SCALE GENOMIC DNA]</scope>
    <source>
        <strain evidence="3">DSM 45431</strain>
    </source>
</reference>
<evidence type="ECO:0000313" key="3">
    <source>
        <dbReference type="Proteomes" id="UP000199413"/>
    </source>
</evidence>
<dbReference type="AlphaFoldDB" id="A0A1C6RTI8"/>
<feature type="compositionally biased region" description="Low complexity" evidence="1">
    <location>
        <begin position="155"/>
        <end position="164"/>
    </location>
</feature>